<dbReference type="GO" id="GO:0098553">
    <property type="term" value="C:lumenal side of endoplasmic reticulum membrane"/>
    <property type="evidence" value="ECO:0007669"/>
    <property type="project" value="TreeGrafter"/>
</dbReference>
<keyword evidence="3" id="KW-0472">Membrane</keyword>
<organism evidence="4 5">
    <name type="scientific">Triticum urartu</name>
    <name type="common">Red wild einkorn</name>
    <name type="synonym">Crithodium urartu</name>
    <dbReference type="NCBI Taxonomy" id="4572"/>
    <lineage>
        <taxon>Eukaryota</taxon>
        <taxon>Viridiplantae</taxon>
        <taxon>Streptophyta</taxon>
        <taxon>Embryophyta</taxon>
        <taxon>Tracheophyta</taxon>
        <taxon>Spermatophyta</taxon>
        <taxon>Magnoliopsida</taxon>
        <taxon>Liliopsida</taxon>
        <taxon>Poales</taxon>
        <taxon>Poaceae</taxon>
        <taxon>BOP clade</taxon>
        <taxon>Pooideae</taxon>
        <taxon>Triticodae</taxon>
        <taxon>Triticeae</taxon>
        <taxon>Triticinae</taxon>
        <taxon>Triticum</taxon>
    </lineage>
</organism>
<feature type="transmembrane region" description="Helical" evidence="3">
    <location>
        <begin position="12"/>
        <end position="40"/>
    </location>
</feature>
<keyword evidence="2" id="KW-0256">Endoplasmic reticulum</keyword>
<dbReference type="Pfam" id="PF04258">
    <property type="entry name" value="Peptidase_A22B"/>
    <property type="match status" value="1"/>
</dbReference>
<evidence type="ECO:0000313" key="5">
    <source>
        <dbReference type="Proteomes" id="UP000015106"/>
    </source>
</evidence>
<dbReference type="GO" id="GO:0033619">
    <property type="term" value="P:membrane protein proteolysis"/>
    <property type="evidence" value="ECO:0007669"/>
    <property type="project" value="TreeGrafter"/>
</dbReference>
<keyword evidence="3" id="KW-0812">Transmembrane</keyword>
<dbReference type="AlphaFoldDB" id="A0A8R7PXI5"/>
<keyword evidence="5" id="KW-1185">Reference proteome</keyword>
<dbReference type="PROSITE" id="PS51257">
    <property type="entry name" value="PROKAR_LIPOPROTEIN"/>
    <property type="match status" value="1"/>
</dbReference>
<dbReference type="GO" id="GO:0042500">
    <property type="term" value="F:aspartic endopeptidase activity, intramembrane cleaving"/>
    <property type="evidence" value="ECO:0007669"/>
    <property type="project" value="InterPro"/>
</dbReference>
<sequence>MKTHERAANLALAGLSLAPLVINVNPNLNVILTACLTVYVGCYRSVKSTPPAETMSKEHAMRFPLVGSAMLLSLFLLFKFLSKDLVNTVLTAYFFILGIAALW</sequence>
<evidence type="ECO:0000256" key="1">
    <source>
        <dbReference type="ARBA" id="ARBA00004477"/>
    </source>
</evidence>
<dbReference type="PANTHER" id="PTHR12174">
    <property type="entry name" value="SIGNAL PEPTIDE PEPTIDASE"/>
    <property type="match status" value="1"/>
</dbReference>
<dbReference type="InterPro" id="IPR007369">
    <property type="entry name" value="Peptidase_A22B_SPP"/>
</dbReference>
<proteinExistence type="predicted"/>
<evidence type="ECO:0000256" key="2">
    <source>
        <dbReference type="ARBA" id="ARBA00022824"/>
    </source>
</evidence>
<comment type="subcellular location">
    <subcellularLocation>
        <location evidence="1">Endoplasmic reticulum membrane</location>
        <topology evidence="1">Multi-pass membrane protein</topology>
    </subcellularLocation>
</comment>
<dbReference type="GO" id="GO:0098554">
    <property type="term" value="C:cytoplasmic side of endoplasmic reticulum membrane"/>
    <property type="evidence" value="ECO:0007669"/>
    <property type="project" value="TreeGrafter"/>
</dbReference>
<reference evidence="5" key="1">
    <citation type="journal article" date="2013" name="Nature">
        <title>Draft genome of the wheat A-genome progenitor Triticum urartu.</title>
        <authorList>
            <person name="Ling H.Q."/>
            <person name="Zhao S."/>
            <person name="Liu D."/>
            <person name="Wang J."/>
            <person name="Sun H."/>
            <person name="Zhang C."/>
            <person name="Fan H."/>
            <person name="Li D."/>
            <person name="Dong L."/>
            <person name="Tao Y."/>
            <person name="Gao C."/>
            <person name="Wu H."/>
            <person name="Li Y."/>
            <person name="Cui Y."/>
            <person name="Guo X."/>
            <person name="Zheng S."/>
            <person name="Wang B."/>
            <person name="Yu K."/>
            <person name="Liang Q."/>
            <person name="Yang W."/>
            <person name="Lou X."/>
            <person name="Chen J."/>
            <person name="Feng M."/>
            <person name="Jian J."/>
            <person name="Zhang X."/>
            <person name="Luo G."/>
            <person name="Jiang Y."/>
            <person name="Liu J."/>
            <person name="Wang Z."/>
            <person name="Sha Y."/>
            <person name="Zhang B."/>
            <person name="Wu H."/>
            <person name="Tang D."/>
            <person name="Shen Q."/>
            <person name="Xue P."/>
            <person name="Zou S."/>
            <person name="Wang X."/>
            <person name="Liu X."/>
            <person name="Wang F."/>
            <person name="Yang Y."/>
            <person name="An X."/>
            <person name="Dong Z."/>
            <person name="Zhang K."/>
            <person name="Zhang X."/>
            <person name="Luo M.C."/>
            <person name="Dvorak J."/>
            <person name="Tong Y."/>
            <person name="Wang J."/>
            <person name="Yang H."/>
            <person name="Li Z."/>
            <person name="Wang D."/>
            <person name="Zhang A."/>
            <person name="Wang J."/>
        </authorList>
    </citation>
    <scope>NUCLEOTIDE SEQUENCE</scope>
    <source>
        <strain evidence="5">cv. G1812</strain>
    </source>
</reference>
<reference evidence="4" key="3">
    <citation type="submission" date="2022-06" db="UniProtKB">
        <authorList>
            <consortium name="EnsemblPlants"/>
        </authorList>
    </citation>
    <scope>IDENTIFICATION</scope>
</reference>
<dbReference type="PANTHER" id="PTHR12174:SF23">
    <property type="entry name" value="MINOR HISTOCOMPATIBILITY ANTIGEN H13"/>
    <property type="match status" value="1"/>
</dbReference>
<dbReference type="Gramene" id="TuG1812G0300005308.01.T03">
    <property type="protein sequence ID" value="TuG1812G0300005308.01.T03"/>
    <property type="gene ID" value="TuG1812G0300005308.01"/>
</dbReference>
<evidence type="ECO:0000313" key="4">
    <source>
        <dbReference type="EnsemblPlants" id="TuG1812G0300005308.01.T03"/>
    </source>
</evidence>
<keyword evidence="3" id="KW-1133">Transmembrane helix</keyword>
<reference evidence="4" key="2">
    <citation type="submission" date="2018-03" db="EMBL/GenBank/DDBJ databases">
        <title>The Triticum urartu genome reveals the dynamic nature of wheat genome evolution.</title>
        <authorList>
            <person name="Ling H."/>
            <person name="Ma B."/>
            <person name="Shi X."/>
            <person name="Liu H."/>
            <person name="Dong L."/>
            <person name="Sun H."/>
            <person name="Cao Y."/>
            <person name="Gao Q."/>
            <person name="Zheng S."/>
            <person name="Li Y."/>
            <person name="Yu Y."/>
            <person name="Du H."/>
            <person name="Qi M."/>
            <person name="Li Y."/>
            <person name="Yu H."/>
            <person name="Cui Y."/>
            <person name="Wang N."/>
            <person name="Chen C."/>
            <person name="Wu H."/>
            <person name="Zhao Y."/>
            <person name="Zhang J."/>
            <person name="Li Y."/>
            <person name="Zhou W."/>
            <person name="Zhang B."/>
            <person name="Hu W."/>
            <person name="Eijk M."/>
            <person name="Tang J."/>
            <person name="Witsenboer H."/>
            <person name="Zhao S."/>
            <person name="Li Z."/>
            <person name="Zhang A."/>
            <person name="Wang D."/>
            <person name="Liang C."/>
        </authorList>
    </citation>
    <scope>NUCLEOTIDE SEQUENCE [LARGE SCALE GENOMIC DNA]</scope>
    <source>
        <strain evidence="4">cv. G1812</strain>
    </source>
</reference>
<dbReference type="EnsemblPlants" id="TuG1812G0300005308.01.T03">
    <property type="protein sequence ID" value="TuG1812G0300005308.01.T03"/>
    <property type="gene ID" value="TuG1812G0300005308.01"/>
</dbReference>
<dbReference type="GO" id="GO:0006465">
    <property type="term" value="P:signal peptide processing"/>
    <property type="evidence" value="ECO:0007669"/>
    <property type="project" value="TreeGrafter"/>
</dbReference>
<gene>
    <name evidence="4" type="primary">LOC125546103</name>
</gene>
<evidence type="ECO:0000256" key="3">
    <source>
        <dbReference type="SAM" id="Phobius"/>
    </source>
</evidence>
<feature type="transmembrane region" description="Helical" evidence="3">
    <location>
        <begin position="60"/>
        <end position="78"/>
    </location>
</feature>
<name>A0A8R7PXI5_TRIUA</name>
<dbReference type="Proteomes" id="UP000015106">
    <property type="component" value="Chromosome 3"/>
</dbReference>
<protein>
    <submittedName>
        <fullName evidence="4">Uncharacterized protein</fullName>
    </submittedName>
</protein>
<accession>A0A8R7PXI5</accession>
<feature type="transmembrane region" description="Helical" evidence="3">
    <location>
        <begin position="85"/>
        <end position="102"/>
    </location>
</feature>